<evidence type="ECO:0000313" key="2">
    <source>
        <dbReference type="Proteomes" id="UP000053660"/>
    </source>
</evidence>
<evidence type="ECO:0000313" key="1">
    <source>
        <dbReference type="EMBL" id="KHJ96024.1"/>
    </source>
</evidence>
<dbReference type="Pfam" id="PF03564">
    <property type="entry name" value="DUF1759"/>
    <property type="match status" value="1"/>
</dbReference>
<dbReference type="AlphaFoldDB" id="A0A0B1TFI7"/>
<dbReference type="Proteomes" id="UP000053660">
    <property type="component" value="Unassembled WGS sequence"/>
</dbReference>
<name>A0A0B1TFI7_OESDE</name>
<protein>
    <submittedName>
        <fullName evidence="1">Peptidase family A16</fullName>
    </submittedName>
</protein>
<organism evidence="1 2">
    <name type="scientific">Oesophagostomum dentatum</name>
    <name type="common">Nodular worm</name>
    <dbReference type="NCBI Taxonomy" id="61180"/>
    <lineage>
        <taxon>Eukaryota</taxon>
        <taxon>Metazoa</taxon>
        <taxon>Ecdysozoa</taxon>
        <taxon>Nematoda</taxon>
        <taxon>Chromadorea</taxon>
        <taxon>Rhabditida</taxon>
        <taxon>Rhabditina</taxon>
        <taxon>Rhabditomorpha</taxon>
        <taxon>Strongyloidea</taxon>
        <taxon>Strongylidae</taxon>
        <taxon>Oesophagostomum</taxon>
    </lineage>
</organism>
<dbReference type="EMBL" id="KN549782">
    <property type="protein sequence ID" value="KHJ96024.1"/>
    <property type="molecule type" value="Genomic_DNA"/>
</dbReference>
<dbReference type="PANTHER" id="PTHR47331">
    <property type="entry name" value="PHD-TYPE DOMAIN-CONTAINING PROTEIN"/>
    <property type="match status" value="1"/>
</dbReference>
<gene>
    <name evidence="1" type="ORF">OESDEN_04019</name>
</gene>
<dbReference type="PANTHER" id="PTHR47331:SF1">
    <property type="entry name" value="GAG-LIKE PROTEIN"/>
    <property type="match status" value="1"/>
</dbReference>
<keyword evidence="2" id="KW-1185">Reference proteome</keyword>
<proteinExistence type="predicted"/>
<dbReference type="OrthoDB" id="5857529at2759"/>
<sequence>MTDLDKFLNEGAISTELKAVQWASRLRYRQRELDRQSSLIQAKPSMSATSSVNSEEIDDITVSRRFMENKLRLPQLEVPAFHGNFKDYPTFWTTFNSIIHSNPQLSSTDKFLFLKQALKGSAATLIGTMPVIGENYEKAIKLLDKRFNKSGCIADLLITELERLPRAHDNASSCRTTLTKITEKLTHIECSGVPLDNGRMWRRLILSKFPDSMSEKVLCKEEEQGRNFSADEIVDILERAIAMKETISLTTEAFQDRFSMNHPSHPSQSRPMLYRETQMKQNREGSHNFSSQNKCKQRSSCICGSHGHSVAQCPVFPTPETRRSEAAKRKLCWKCFNTSHKSSDCKVLKSCPKCNKDHHSALCFADLVQVVLLDNRASHSRDQLTKALILQGQGHRRTQNLSIRNRTSDRQMLKNSTCL</sequence>
<reference evidence="1 2" key="1">
    <citation type="submission" date="2014-03" db="EMBL/GenBank/DDBJ databases">
        <title>Draft genome of the hookworm Oesophagostomum dentatum.</title>
        <authorList>
            <person name="Mitreva M."/>
        </authorList>
    </citation>
    <scope>NUCLEOTIDE SEQUENCE [LARGE SCALE GENOMIC DNA]</scope>
    <source>
        <strain evidence="1 2">OD-Hann</strain>
    </source>
</reference>
<accession>A0A0B1TFI7</accession>
<dbReference type="InterPro" id="IPR005312">
    <property type="entry name" value="DUF1759"/>
</dbReference>